<evidence type="ECO:0000256" key="2">
    <source>
        <dbReference type="ARBA" id="ARBA00022679"/>
    </source>
</evidence>
<dbReference type="Gene3D" id="3.20.170.30">
    <property type="match status" value="1"/>
</dbReference>
<name>G3MA21_9CAUD</name>
<evidence type="ECO:0000313" key="5">
    <source>
        <dbReference type="EMBL" id="AEO93539.1"/>
    </source>
</evidence>
<evidence type="ECO:0000256" key="3">
    <source>
        <dbReference type="ARBA" id="ARBA00023027"/>
    </source>
</evidence>
<comment type="function">
    <text evidence="4">Removes the 2'-phosphate from RNA via an intermediate in which the phosphate is ADP-ribosylated by NAD followed by a presumed transesterification to release the RNA and generate ADP-ribose 1''-2''-cyclic phosphate (APPR&gt;P). May function as an ADP-ribosylase.</text>
</comment>
<dbReference type="HAMAP" id="MF_00299">
    <property type="entry name" value="KptA"/>
    <property type="match status" value="1"/>
</dbReference>
<evidence type="ECO:0000256" key="4">
    <source>
        <dbReference type="ARBA" id="ARBA00025212"/>
    </source>
</evidence>
<protein>
    <submittedName>
        <fullName evidence="5">Gp280</fullName>
    </submittedName>
</protein>
<keyword evidence="6" id="KW-1185">Reference proteome</keyword>
<dbReference type="Pfam" id="PF01885">
    <property type="entry name" value="PTS_2-RNA"/>
    <property type="match status" value="1"/>
</dbReference>
<dbReference type="Gene3D" id="1.10.10.970">
    <property type="entry name" value="RNA 2'-phosphotransferase, Tpt1/KptA family, N-terminal domain"/>
    <property type="match status" value="1"/>
</dbReference>
<dbReference type="InterPro" id="IPR042081">
    <property type="entry name" value="RNA_2'-PTrans_C"/>
</dbReference>
<dbReference type="GO" id="GO:0003950">
    <property type="term" value="F:NAD+ poly-ADP-ribosyltransferase activity"/>
    <property type="evidence" value="ECO:0007669"/>
    <property type="project" value="InterPro"/>
</dbReference>
<gene>
    <name evidence="5" type="primary">280</name>
    <name evidence="5" type="ORF">G_280</name>
</gene>
<dbReference type="PANTHER" id="PTHR12684:SF2">
    <property type="entry name" value="TRNA 2'-PHOSPHOTRANSFERASE 1"/>
    <property type="match status" value="1"/>
</dbReference>
<dbReference type="KEGG" id="vg:18563495"/>
<organism evidence="5 6">
    <name type="scientific">Bacillus phage G</name>
    <dbReference type="NCBI Taxonomy" id="2884420"/>
    <lineage>
        <taxon>Viruses</taxon>
        <taxon>Duplodnaviria</taxon>
        <taxon>Heunggongvirae</taxon>
        <taxon>Uroviricota</taxon>
        <taxon>Caudoviricetes</taxon>
        <taxon>Donellivirus</taxon>
        <taxon>Donellivirus gee</taxon>
    </lineage>
</organism>
<keyword evidence="2" id="KW-0808">Transferase</keyword>
<comment type="similarity">
    <text evidence="1">Belongs to the KptA/TPT1 family.</text>
</comment>
<dbReference type="GO" id="GO:0000215">
    <property type="term" value="F:tRNA 2'-phosphotransferase activity"/>
    <property type="evidence" value="ECO:0007669"/>
    <property type="project" value="TreeGrafter"/>
</dbReference>
<dbReference type="InterPro" id="IPR022928">
    <property type="entry name" value="RNA_2'-PTrans_KptA"/>
</dbReference>
<evidence type="ECO:0000313" key="6">
    <source>
        <dbReference type="Proteomes" id="UP000009273"/>
    </source>
</evidence>
<dbReference type="GeneID" id="18563495"/>
<dbReference type="EMBL" id="JN638751">
    <property type="protein sequence ID" value="AEO93539.1"/>
    <property type="molecule type" value="Genomic_DNA"/>
</dbReference>
<dbReference type="PANTHER" id="PTHR12684">
    <property type="entry name" value="PUTATIVE PHOSPHOTRANSFERASE"/>
    <property type="match status" value="1"/>
</dbReference>
<dbReference type="InterPro" id="IPR042080">
    <property type="entry name" value="RNA_2'-PTrans_N"/>
</dbReference>
<proteinExistence type="inferred from homology"/>
<dbReference type="GO" id="GO:0008033">
    <property type="term" value="P:tRNA processing"/>
    <property type="evidence" value="ECO:0007669"/>
    <property type="project" value="TreeGrafter"/>
</dbReference>
<evidence type="ECO:0000256" key="1">
    <source>
        <dbReference type="ARBA" id="ARBA00009836"/>
    </source>
</evidence>
<keyword evidence="3" id="KW-0520">NAD</keyword>
<accession>G3MA21</accession>
<dbReference type="InterPro" id="IPR002745">
    <property type="entry name" value="Ptrans_KptA/Tpt1"/>
</dbReference>
<reference evidence="5 6" key="1">
    <citation type="submission" date="2011-09" db="EMBL/GenBank/DDBJ databases">
        <authorList>
            <person name="Pope W.H."/>
            <person name="Pedulla M.L."/>
            <person name="Ford M.E."/>
            <person name="Peebles C.L."/>
            <person name="Hatfull G.H."/>
            <person name="Hendrix R.W."/>
        </authorList>
    </citation>
    <scope>NUCLEOTIDE SEQUENCE [LARGE SCALE GENOMIC DNA]</scope>
    <source>
        <strain evidence="5">G</strain>
    </source>
</reference>
<dbReference type="OrthoDB" id="27579at10239"/>
<sequence>MNKKDEEKLSKFMSLLLRHKPKKFGLNLDEKGGCTINELVTVINSQDNWDGVTVENIKQVVVNCPKQRYKIEGVKIKANYGHSSVKIPRVASVPPKVLYHGTNTKVVSKILVEGIKSMERDVHMSEGKEFATLAGKRRGELVILKVDSETAHKDGIKFFFAENEVWLSEYIPPKYLTICEKEESGE</sequence>
<dbReference type="SUPFAM" id="SSF56399">
    <property type="entry name" value="ADP-ribosylation"/>
    <property type="match status" value="1"/>
</dbReference>
<dbReference type="RefSeq" id="YP_009015583.1">
    <property type="nucleotide sequence ID" value="NC_023719.1"/>
</dbReference>
<dbReference type="Proteomes" id="UP000009273">
    <property type="component" value="Segment"/>
</dbReference>